<keyword evidence="3" id="KW-1185">Reference proteome</keyword>
<evidence type="ECO:0000256" key="1">
    <source>
        <dbReference type="SAM" id="SignalP"/>
    </source>
</evidence>
<protein>
    <submittedName>
        <fullName evidence="2">Uncharacterized protein</fullName>
    </submittedName>
</protein>
<dbReference type="Proteomes" id="UP000188169">
    <property type="component" value="Unassembled WGS sequence"/>
</dbReference>
<evidence type="ECO:0000313" key="3">
    <source>
        <dbReference type="Proteomes" id="UP000188169"/>
    </source>
</evidence>
<evidence type="ECO:0000313" key="2">
    <source>
        <dbReference type="EMBL" id="SJM37444.1"/>
    </source>
</evidence>
<dbReference type="OrthoDB" id="6658816at2"/>
<accession>A0A1R4EG13</accession>
<dbReference type="RefSeq" id="WP_077448838.1">
    <property type="nucleotide sequence ID" value="NZ_FUGD01000086.1"/>
</dbReference>
<sequence length="115" mass="12616">MTSKWIIKSGIAALALSLSLASQAMPTTQVTFAKGSYCGSFTGNLQQGRLFKLFLGANQELVIQTDAVVQSVRDSKGRILPDQGYYNYSYVTRNKGQHTVRMIGSGYSSVEFCVY</sequence>
<organism evidence="2 3">
    <name type="scientific">Psychrobacter pasteurii</name>
    <dbReference type="NCBI Taxonomy" id="1945520"/>
    <lineage>
        <taxon>Bacteria</taxon>
        <taxon>Pseudomonadati</taxon>
        <taxon>Pseudomonadota</taxon>
        <taxon>Gammaproteobacteria</taxon>
        <taxon>Moraxellales</taxon>
        <taxon>Moraxellaceae</taxon>
        <taxon>Psychrobacter</taxon>
    </lineage>
</organism>
<dbReference type="EMBL" id="FUGD01000086">
    <property type="protein sequence ID" value="SJM37444.1"/>
    <property type="molecule type" value="Genomic_DNA"/>
</dbReference>
<feature type="chain" id="PRO_5013317676" evidence="1">
    <location>
        <begin position="25"/>
        <end position="115"/>
    </location>
</feature>
<proteinExistence type="predicted"/>
<dbReference type="AlphaFoldDB" id="A0A1R4EG13"/>
<keyword evidence="1" id="KW-0732">Signal</keyword>
<reference evidence="3" key="1">
    <citation type="submission" date="2017-02" db="EMBL/GenBank/DDBJ databases">
        <authorList>
            <person name="Mornico D."/>
        </authorList>
    </citation>
    <scope>NUCLEOTIDE SEQUENCE [LARGE SCALE GENOMIC DNA]</scope>
</reference>
<name>A0A1R4EG13_9GAMM</name>
<feature type="signal peptide" evidence="1">
    <location>
        <begin position="1"/>
        <end position="24"/>
    </location>
</feature>
<gene>
    <name evidence="2" type="ORF">A1019T_01416</name>
</gene>